<name>A0A9X1IIZ5_9PROT</name>
<evidence type="ECO:0000256" key="1">
    <source>
        <dbReference type="ARBA" id="ARBA00022679"/>
    </source>
</evidence>
<dbReference type="Gene3D" id="3.50.50.100">
    <property type="match status" value="1"/>
</dbReference>
<dbReference type="NCBIfam" id="TIGR03169">
    <property type="entry name" value="Nterm_to_SelD"/>
    <property type="match status" value="1"/>
</dbReference>
<evidence type="ECO:0000256" key="6">
    <source>
        <dbReference type="SAM" id="Phobius"/>
    </source>
</evidence>
<keyword evidence="5" id="KW-0711">Selenium</keyword>
<dbReference type="GO" id="GO:0016491">
    <property type="term" value="F:oxidoreductase activity"/>
    <property type="evidence" value="ECO:0007669"/>
    <property type="project" value="InterPro"/>
</dbReference>
<dbReference type="InterPro" id="IPR016188">
    <property type="entry name" value="PurM-like_N"/>
</dbReference>
<evidence type="ECO:0000313" key="10">
    <source>
        <dbReference type="EMBL" id="MCB4825016.1"/>
    </source>
</evidence>
<keyword evidence="1 10" id="KW-0808">Transferase</keyword>
<evidence type="ECO:0000259" key="9">
    <source>
        <dbReference type="Pfam" id="PF07992"/>
    </source>
</evidence>
<dbReference type="InterPro" id="IPR023753">
    <property type="entry name" value="FAD/NAD-binding_dom"/>
</dbReference>
<dbReference type="GO" id="GO:0004756">
    <property type="term" value="F:selenide, water dikinase activity"/>
    <property type="evidence" value="ECO:0007669"/>
    <property type="project" value="UniProtKB-EC"/>
</dbReference>
<evidence type="ECO:0000256" key="4">
    <source>
        <dbReference type="ARBA" id="ARBA00022840"/>
    </source>
</evidence>
<dbReference type="GO" id="GO:0016260">
    <property type="term" value="P:selenocysteine biosynthetic process"/>
    <property type="evidence" value="ECO:0007669"/>
    <property type="project" value="TreeGrafter"/>
</dbReference>
<keyword evidence="11" id="KW-1185">Reference proteome</keyword>
<dbReference type="AlphaFoldDB" id="A0A9X1IIZ5"/>
<evidence type="ECO:0000313" key="11">
    <source>
        <dbReference type="Proteomes" id="UP001139311"/>
    </source>
</evidence>
<dbReference type="EMBL" id="JAJAQI010000061">
    <property type="protein sequence ID" value="MCB4825016.1"/>
    <property type="molecule type" value="Genomic_DNA"/>
</dbReference>
<dbReference type="InterPro" id="IPR036921">
    <property type="entry name" value="PurM-like_N_sf"/>
</dbReference>
<dbReference type="InterPro" id="IPR017584">
    <property type="entry name" value="Pyridine_nucleo_diS_OxRdtase_N"/>
</dbReference>
<dbReference type="Pfam" id="PF07992">
    <property type="entry name" value="Pyr_redox_2"/>
    <property type="match status" value="1"/>
</dbReference>
<dbReference type="Proteomes" id="UP001139311">
    <property type="component" value="Unassembled WGS sequence"/>
</dbReference>
<dbReference type="PRINTS" id="PR00368">
    <property type="entry name" value="FADPNR"/>
</dbReference>
<feature type="domain" description="PurM-like C-terminal" evidence="8">
    <location>
        <begin position="549"/>
        <end position="721"/>
    </location>
</feature>
<protein>
    <submittedName>
        <fullName evidence="10">Selenide, water dikinase SelD</fullName>
        <ecNumber evidence="10">2.7.9.3</ecNumber>
    </submittedName>
</protein>
<evidence type="ECO:0000259" key="8">
    <source>
        <dbReference type="Pfam" id="PF02769"/>
    </source>
</evidence>
<evidence type="ECO:0000256" key="3">
    <source>
        <dbReference type="ARBA" id="ARBA00022777"/>
    </source>
</evidence>
<feature type="domain" description="PurM-like N-terminal" evidence="7">
    <location>
        <begin position="425"/>
        <end position="536"/>
    </location>
</feature>
<comment type="caution">
    <text evidence="10">The sequence shown here is derived from an EMBL/GenBank/DDBJ whole genome shotgun (WGS) entry which is preliminary data.</text>
</comment>
<keyword evidence="6" id="KW-0812">Transmembrane</keyword>
<keyword evidence="6" id="KW-1133">Transmembrane helix</keyword>
<keyword evidence="6" id="KW-0472">Membrane</keyword>
<dbReference type="Gene3D" id="3.30.1330.10">
    <property type="entry name" value="PurM-like, N-terminal domain"/>
    <property type="match status" value="1"/>
</dbReference>
<dbReference type="InterPro" id="IPR004536">
    <property type="entry name" value="SPS/SelD"/>
</dbReference>
<dbReference type="Gene3D" id="3.90.650.10">
    <property type="entry name" value="PurM-like C-terminal domain"/>
    <property type="match status" value="1"/>
</dbReference>
<dbReference type="SUPFAM" id="SSF55326">
    <property type="entry name" value="PurM N-terminal domain-like"/>
    <property type="match status" value="1"/>
</dbReference>
<keyword evidence="2" id="KW-0547">Nucleotide-binding</keyword>
<dbReference type="InterPro" id="IPR010918">
    <property type="entry name" value="PurM-like_C_dom"/>
</dbReference>
<dbReference type="SUPFAM" id="SSF51905">
    <property type="entry name" value="FAD/NAD(P)-binding domain"/>
    <property type="match status" value="2"/>
</dbReference>
<dbReference type="RefSeq" id="WP_226613658.1">
    <property type="nucleotide sequence ID" value="NZ_JAJAQI010000061.1"/>
</dbReference>
<evidence type="ECO:0000259" key="7">
    <source>
        <dbReference type="Pfam" id="PF00586"/>
    </source>
</evidence>
<dbReference type="InterPro" id="IPR036188">
    <property type="entry name" value="FAD/NAD-bd_sf"/>
</dbReference>
<dbReference type="NCBIfam" id="TIGR00476">
    <property type="entry name" value="selD"/>
    <property type="match status" value="1"/>
</dbReference>
<evidence type="ECO:0000256" key="5">
    <source>
        <dbReference type="ARBA" id="ARBA00023266"/>
    </source>
</evidence>
<dbReference type="InterPro" id="IPR036676">
    <property type="entry name" value="PurM-like_C_sf"/>
</dbReference>
<dbReference type="CDD" id="cd02195">
    <property type="entry name" value="SelD"/>
    <property type="match status" value="1"/>
</dbReference>
<sequence length="733" mass="75172">MPTSDVLLREILLIGGGHAHLGVLRSFARRPLRGARLTLVAREAEAIYSGMLPGLVAGRFTPDEVVIDLPRLARAAGARFLRAEMTGLDLPAGRVLLQGERPALRFDLVSLNLGAVPALVPGAAEHALVLRPFDRFLAGWHDLLARAAGAARPLAVLVVGAGAAGVEVALALRHRLGAAARIGLLSAATEALPEKAEAASRAAQRALARAEVTLVPDARVVRVAADAVILEDGRRLGSDAVVWAAGAAPPGWLRETGLALCSRGFVAVDAALRSTADPRVFAAGDVATVLPHPRPRAGVFAVRQGPPLARNLRLAAAGRAPRPFRPQRRYLALLSTVTGAIAAWGPLALTGGWALRLKDHIDRRWIRMHAGMPPMRPAAAAPVEEAMRCGGCGAKLPAPVLARVLAALPRGAPDAAIPLGLETPDDAALLTPPAAPGRLLVQTVDMFRAPLDDPFLFGRIAATHALGDIAAMGGEPRAALAIAGLPPMAEALQEADLLAMLRGGQTVLEAAGARLVGGHSAEAAEPMLGFAVTGEVAADRVLRRNGLVPGQVLVLTKPLGTGALLAAAMQSRARAAWLEAALGRMQENPFPHARLLLAHGATAAADVTGFGLLGHLLEMLRASGVAAVLDPVAVPALPGAEAVLEGGIRSTLDPGNRAAALPAVTGTEALAPARLALLLDPQTAGGLLAGVPAERAPACLAALRGAGCEAAAIGRVQAGKSGISLQPHHMEGV</sequence>
<dbReference type="EC" id="2.7.9.3" evidence="10"/>
<dbReference type="Pfam" id="PF00586">
    <property type="entry name" value="AIRS"/>
    <property type="match status" value="1"/>
</dbReference>
<dbReference type="SUPFAM" id="SSF56042">
    <property type="entry name" value="PurM C-terminal domain-like"/>
    <property type="match status" value="1"/>
</dbReference>
<organism evidence="10 11">
    <name type="scientific">Roseicella aerolata</name>
    <dbReference type="NCBI Taxonomy" id="2883479"/>
    <lineage>
        <taxon>Bacteria</taxon>
        <taxon>Pseudomonadati</taxon>
        <taxon>Pseudomonadota</taxon>
        <taxon>Alphaproteobacteria</taxon>
        <taxon>Acetobacterales</taxon>
        <taxon>Roseomonadaceae</taxon>
        <taxon>Roseicella</taxon>
    </lineage>
</organism>
<dbReference type="PANTHER" id="PTHR10256:SF0">
    <property type="entry name" value="INACTIVE SELENIDE, WATER DIKINASE-LIKE PROTEIN-RELATED"/>
    <property type="match status" value="1"/>
</dbReference>
<dbReference type="PANTHER" id="PTHR10256">
    <property type="entry name" value="SELENIDE, WATER DIKINASE"/>
    <property type="match status" value="1"/>
</dbReference>
<feature type="transmembrane region" description="Helical" evidence="6">
    <location>
        <begin position="330"/>
        <end position="355"/>
    </location>
</feature>
<accession>A0A9X1IIZ5</accession>
<feature type="domain" description="FAD/NAD(P)-binding" evidence="9">
    <location>
        <begin position="11"/>
        <end position="305"/>
    </location>
</feature>
<dbReference type="GO" id="GO:0005524">
    <property type="term" value="F:ATP binding"/>
    <property type="evidence" value="ECO:0007669"/>
    <property type="project" value="UniProtKB-KW"/>
</dbReference>
<keyword evidence="3" id="KW-0418">Kinase</keyword>
<dbReference type="Pfam" id="PF02769">
    <property type="entry name" value="AIRS_C"/>
    <property type="match status" value="1"/>
</dbReference>
<evidence type="ECO:0000256" key="2">
    <source>
        <dbReference type="ARBA" id="ARBA00022741"/>
    </source>
</evidence>
<dbReference type="GO" id="GO:0005737">
    <property type="term" value="C:cytoplasm"/>
    <property type="evidence" value="ECO:0007669"/>
    <property type="project" value="TreeGrafter"/>
</dbReference>
<reference evidence="10" key="1">
    <citation type="submission" date="2021-10" db="EMBL/GenBank/DDBJ databases">
        <title>Roseicella aerolatum sp. nov., isolated from aerosols of e-waste dismantling site.</title>
        <authorList>
            <person name="Qin T."/>
        </authorList>
    </citation>
    <scope>NUCLEOTIDE SEQUENCE</scope>
    <source>
        <strain evidence="10">GB24</strain>
    </source>
</reference>
<proteinExistence type="predicted"/>
<keyword evidence="4" id="KW-0067">ATP-binding</keyword>
<gene>
    <name evidence="10" type="primary">selD</name>
    <name evidence="10" type="ORF">LHA35_25145</name>
</gene>